<evidence type="ECO:0008006" key="4">
    <source>
        <dbReference type="Google" id="ProtNLM"/>
    </source>
</evidence>
<organism evidence="2 3">
    <name type="scientific">Papaver somniferum</name>
    <name type="common">Opium poppy</name>
    <dbReference type="NCBI Taxonomy" id="3469"/>
    <lineage>
        <taxon>Eukaryota</taxon>
        <taxon>Viridiplantae</taxon>
        <taxon>Streptophyta</taxon>
        <taxon>Embryophyta</taxon>
        <taxon>Tracheophyta</taxon>
        <taxon>Spermatophyta</taxon>
        <taxon>Magnoliopsida</taxon>
        <taxon>Ranunculales</taxon>
        <taxon>Papaveraceae</taxon>
        <taxon>Papaveroideae</taxon>
        <taxon>Papaver</taxon>
    </lineage>
</organism>
<dbReference type="GO" id="GO:0009451">
    <property type="term" value="P:RNA modification"/>
    <property type="evidence" value="ECO:0007669"/>
    <property type="project" value="InterPro"/>
</dbReference>
<evidence type="ECO:0000313" key="2">
    <source>
        <dbReference type="EMBL" id="RZC59360.1"/>
    </source>
</evidence>
<evidence type="ECO:0000313" key="3">
    <source>
        <dbReference type="Proteomes" id="UP000316621"/>
    </source>
</evidence>
<dbReference type="PANTHER" id="PTHR47926:SF520">
    <property type="entry name" value="DYW DOMAIN-CONTAINING PROTEIN"/>
    <property type="match status" value="1"/>
</dbReference>
<dbReference type="GO" id="GO:0003723">
    <property type="term" value="F:RNA binding"/>
    <property type="evidence" value="ECO:0007669"/>
    <property type="project" value="InterPro"/>
</dbReference>
<accession>A0A4Y7JH46</accession>
<evidence type="ECO:0000256" key="1">
    <source>
        <dbReference type="ARBA" id="ARBA00022737"/>
    </source>
</evidence>
<keyword evidence="1" id="KW-0677">Repeat</keyword>
<protein>
    <recommendedName>
        <fullName evidence="4">Pentacotripeptide-repeat region of PRORP domain-containing protein</fullName>
    </recommendedName>
</protein>
<dbReference type="PANTHER" id="PTHR47926">
    <property type="entry name" value="PENTATRICOPEPTIDE REPEAT-CONTAINING PROTEIN"/>
    <property type="match status" value="1"/>
</dbReference>
<keyword evidence="3" id="KW-1185">Reference proteome</keyword>
<dbReference type="AlphaFoldDB" id="A0A4Y7JH46"/>
<reference evidence="2 3" key="1">
    <citation type="journal article" date="2018" name="Science">
        <title>The opium poppy genome and morphinan production.</title>
        <authorList>
            <person name="Guo L."/>
            <person name="Winzer T."/>
            <person name="Yang X."/>
            <person name="Li Y."/>
            <person name="Ning Z."/>
            <person name="He Z."/>
            <person name="Teodor R."/>
            <person name="Lu Y."/>
            <person name="Bowser T.A."/>
            <person name="Graham I.A."/>
            <person name="Ye K."/>
        </authorList>
    </citation>
    <scope>NUCLEOTIDE SEQUENCE [LARGE SCALE GENOMIC DNA]</scope>
    <source>
        <strain evidence="3">cv. HN1</strain>
        <tissue evidence="2">Leaves</tissue>
    </source>
</reference>
<dbReference type="InterPro" id="IPR046960">
    <property type="entry name" value="PPR_At4g14850-like_plant"/>
</dbReference>
<proteinExistence type="predicted"/>
<dbReference type="InterPro" id="IPR002885">
    <property type="entry name" value="PPR_rpt"/>
</dbReference>
<gene>
    <name evidence="2" type="ORF">C5167_006666</name>
</gene>
<dbReference type="Proteomes" id="UP000316621">
    <property type="component" value="Chromosome 4"/>
</dbReference>
<dbReference type="Pfam" id="PF01535">
    <property type="entry name" value="PPR"/>
    <property type="match status" value="1"/>
</dbReference>
<dbReference type="InterPro" id="IPR011990">
    <property type="entry name" value="TPR-like_helical_dom_sf"/>
</dbReference>
<dbReference type="Gramene" id="RZC59360">
    <property type="protein sequence ID" value="RZC59360"/>
    <property type="gene ID" value="C5167_006666"/>
</dbReference>
<sequence>MGIYNRCESIVDSQKIFLDFARKIGKKRRRALRLFTRMIEAQEKEDQFTYSVTFCACASLEDWKAGIQIHSSMIKSGIDKDSAGMPSYFLRRCRERKLRSAITSVSALFACSNTGLVGNGMSYFSLLSNYGIEPCIRHYTCVVRLLGCAGRFNEAVGFINKIPFEASVVVLRSLLGACVVHHIIEVGYLFLKVCLRWIP</sequence>
<name>A0A4Y7JH46_PAPSO</name>
<dbReference type="Gene3D" id="1.25.40.10">
    <property type="entry name" value="Tetratricopeptide repeat domain"/>
    <property type="match status" value="1"/>
</dbReference>
<dbReference type="EMBL" id="CM010718">
    <property type="protein sequence ID" value="RZC59360.1"/>
    <property type="molecule type" value="Genomic_DNA"/>
</dbReference>